<dbReference type="InterPro" id="IPR004089">
    <property type="entry name" value="MCPsignal_dom"/>
</dbReference>
<feature type="compositionally biased region" description="Polar residues" evidence="4">
    <location>
        <begin position="280"/>
        <end position="289"/>
    </location>
</feature>
<dbReference type="InterPro" id="IPR004090">
    <property type="entry name" value="Chemotax_Me-accpt_rcpt"/>
</dbReference>
<dbReference type="CDD" id="cd06225">
    <property type="entry name" value="HAMP"/>
    <property type="match status" value="1"/>
</dbReference>
<feature type="region of interest" description="Disordered" evidence="4">
    <location>
        <begin position="502"/>
        <end position="552"/>
    </location>
</feature>
<keyword evidence="5" id="KW-1133">Transmembrane helix</keyword>
<dbReference type="EMBL" id="JAATOP010000003">
    <property type="protein sequence ID" value="NIY72062.1"/>
    <property type="molecule type" value="Genomic_DNA"/>
</dbReference>
<keyword evidence="9" id="KW-1185">Reference proteome</keyword>
<dbReference type="Proteomes" id="UP000709466">
    <property type="component" value="Unassembled WGS sequence"/>
</dbReference>
<dbReference type="SUPFAM" id="SSF58104">
    <property type="entry name" value="Methyl-accepting chemotaxis protein (MCP) signaling domain"/>
    <property type="match status" value="1"/>
</dbReference>
<evidence type="ECO:0000256" key="3">
    <source>
        <dbReference type="PROSITE-ProRule" id="PRU00284"/>
    </source>
</evidence>
<feature type="compositionally biased region" description="Low complexity" evidence="4">
    <location>
        <begin position="290"/>
        <end position="299"/>
    </location>
</feature>
<comment type="similarity">
    <text evidence="2">Belongs to the methyl-accepting chemotaxis (MCP) protein family.</text>
</comment>
<comment type="caution">
    <text evidence="8">The sequence shown here is derived from an EMBL/GenBank/DDBJ whole genome shotgun (WGS) entry which is preliminary data.</text>
</comment>
<evidence type="ECO:0000256" key="1">
    <source>
        <dbReference type="ARBA" id="ARBA00022500"/>
    </source>
</evidence>
<dbReference type="PRINTS" id="PR00260">
    <property type="entry name" value="CHEMTRNSDUCR"/>
</dbReference>
<evidence type="ECO:0000256" key="5">
    <source>
        <dbReference type="SAM" id="Phobius"/>
    </source>
</evidence>
<evidence type="ECO:0000259" key="6">
    <source>
        <dbReference type="PROSITE" id="PS50111"/>
    </source>
</evidence>
<protein>
    <submittedName>
        <fullName evidence="8">HAMP domain-containing protein</fullName>
    </submittedName>
</protein>
<dbReference type="InterPro" id="IPR003660">
    <property type="entry name" value="HAMP_dom"/>
</dbReference>
<evidence type="ECO:0000313" key="8">
    <source>
        <dbReference type="EMBL" id="NIY72062.1"/>
    </source>
</evidence>
<dbReference type="Gene3D" id="1.10.287.950">
    <property type="entry name" value="Methyl-accepting chemotaxis protein"/>
    <property type="match status" value="1"/>
</dbReference>
<feature type="domain" description="Methyl-accepting transducer" evidence="6">
    <location>
        <begin position="268"/>
        <end position="483"/>
    </location>
</feature>
<reference evidence="8 9" key="1">
    <citation type="submission" date="2020-03" db="EMBL/GenBank/DDBJ databases">
        <title>Bacterial isolates of synthetic phycosphere.</title>
        <authorList>
            <person name="Fu H."/>
            <person name="Moran M.A."/>
        </authorList>
    </citation>
    <scope>NUCLEOTIDE SEQUENCE [LARGE SCALE GENOMIC DNA]</scope>
    <source>
        <strain evidence="8 9">HF1</strain>
    </source>
</reference>
<evidence type="ECO:0000259" key="7">
    <source>
        <dbReference type="PROSITE" id="PS50885"/>
    </source>
</evidence>
<dbReference type="PANTHER" id="PTHR43531:SF11">
    <property type="entry name" value="METHYL-ACCEPTING CHEMOTAXIS PROTEIN 3"/>
    <property type="match status" value="1"/>
</dbReference>
<feature type="transmembrane region" description="Helical" evidence="5">
    <location>
        <begin position="191"/>
        <end position="213"/>
    </location>
</feature>
<dbReference type="Pfam" id="PF00672">
    <property type="entry name" value="HAMP"/>
    <property type="match status" value="1"/>
</dbReference>
<keyword evidence="5" id="KW-0812">Transmembrane</keyword>
<accession>A0ABX0VXX1</accession>
<feature type="compositionally biased region" description="Acidic residues" evidence="4">
    <location>
        <begin position="536"/>
        <end position="545"/>
    </location>
</feature>
<keyword evidence="5" id="KW-0472">Membrane</keyword>
<dbReference type="PROSITE" id="PS50111">
    <property type="entry name" value="CHEMOTAXIS_TRANSDUC_2"/>
    <property type="match status" value="1"/>
</dbReference>
<gene>
    <name evidence="8" type="ORF">HCZ30_06390</name>
</gene>
<proteinExistence type="inferred from homology"/>
<dbReference type="SMART" id="SM00283">
    <property type="entry name" value="MA"/>
    <property type="match status" value="1"/>
</dbReference>
<feature type="region of interest" description="Disordered" evidence="4">
    <location>
        <begin position="280"/>
        <end position="299"/>
    </location>
</feature>
<dbReference type="SMART" id="SM00304">
    <property type="entry name" value="HAMP"/>
    <property type="match status" value="2"/>
</dbReference>
<sequence length="552" mass="58663">MRLTIKAKLAATFAFVFALFAFSSWMAINNLTKTNESFSGVVDVELPELLMVEELHAAQLLEAYTVSRILIGLPGAPANHIPNLQDEMLKHEAEGDAIIEQMRNSHIEGVLPLVEEVAELRAEAGNVARRVISFELSGQGDMANTLYHDALATTNMAVEDKLYELHETIHGKIEADVAANHAMFETNRMNLIILVAAALAVGIISSTIIVMGLSRRLAMSAKAANKIANGDLRSTLDVKGSDEIAQLQNAMNEMVTNLRNIVNEVSVSVRNVSNGANQMAATSEQLSQGATEQASSTEEASAAVEEMAANIKQSSENAQTTEKMATKSAEDARASGKAVSDAVNAMQTIAERIMIVQEIARQTDLLALNAAVEAARAGEHGRGFAVVAAEVRKLAERSQTAAAEISSLSASTVTTAASAGDMLQALVPDIERTSQLVTEITVASRELATGSSQISMSINQLDRVTQENTSASEQLSSSATELADLSAELSETVSFFKVDGASNVAAPRRSQPRNAAPANKGHSPAQRHDDSAGFDFDLEGGDDNLDQAFARG</sequence>
<dbReference type="PANTHER" id="PTHR43531">
    <property type="entry name" value="PROTEIN ICFG"/>
    <property type="match status" value="1"/>
</dbReference>
<dbReference type="PROSITE" id="PS50885">
    <property type="entry name" value="HAMP"/>
    <property type="match status" value="1"/>
</dbReference>
<keyword evidence="1" id="KW-0145">Chemotaxis</keyword>
<evidence type="ECO:0000256" key="2">
    <source>
        <dbReference type="ARBA" id="ARBA00029447"/>
    </source>
</evidence>
<evidence type="ECO:0000313" key="9">
    <source>
        <dbReference type="Proteomes" id="UP000709466"/>
    </source>
</evidence>
<dbReference type="Pfam" id="PF00015">
    <property type="entry name" value="MCPsignal"/>
    <property type="match status" value="1"/>
</dbReference>
<organism evidence="8 9">
    <name type="scientific">Marivivens donghaensis</name>
    <dbReference type="NCBI Taxonomy" id="1699413"/>
    <lineage>
        <taxon>Bacteria</taxon>
        <taxon>Pseudomonadati</taxon>
        <taxon>Pseudomonadota</taxon>
        <taxon>Alphaproteobacteria</taxon>
        <taxon>Rhodobacterales</taxon>
        <taxon>Paracoccaceae</taxon>
        <taxon>Marivivens group</taxon>
        <taxon>Marivivens</taxon>
    </lineage>
</organism>
<name>A0ABX0VXX1_9RHOB</name>
<keyword evidence="3" id="KW-0807">Transducer</keyword>
<dbReference type="RefSeq" id="WP_167637448.1">
    <property type="nucleotide sequence ID" value="NZ_JAATOP010000003.1"/>
</dbReference>
<feature type="domain" description="HAMP" evidence="7">
    <location>
        <begin position="211"/>
        <end position="263"/>
    </location>
</feature>
<dbReference type="InterPro" id="IPR051310">
    <property type="entry name" value="MCP_chemotaxis"/>
</dbReference>
<evidence type="ECO:0000256" key="4">
    <source>
        <dbReference type="SAM" id="MobiDB-lite"/>
    </source>
</evidence>